<dbReference type="PANTHER" id="PTHR22980:SF0">
    <property type="entry name" value="CENTROMERE PROTEIN S"/>
    <property type="match status" value="1"/>
</dbReference>
<keyword evidence="7" id="KW-0227">DNA damage</keyword>
<dbReference type="GO" id="GO:0003677">
    <property type="term" value="F:DNA binding"/>
    <property type="evidence" value="ECO:0007669"/>
    <property type="project" value="UniProtKB-KW"/>
</dbReference>
<keyword evidence="12" id="KW-0539">Nucleus</keyword>
<evidence type="ECO:0000256" key="14">
    <source>
        <dbReference type="ARBA" id="ARBA00023328"/>
    </source>
</evidence>
<dbReference type="AlphaFoldDB" id="A0AA35KSS1"/>
<organism evidence="16 17">
    <name type="scientific">Podarcis lilfordi</name>
    <name type="common">Lilford's wall lizard</name>
    <dbReference type="NCBI Taxonomy" id="74358"/>
    <lineage>
        <taxon>Eukaryota</taxon>
        <taxon>Metazoa</taxon>
        <taxon>Chordata</taxon>
        <taxon>Craniata</taxon>
        <taxon>Vertebrata</taxon>
        <taxon>Euteleostomi</taxon>
        <taxon>Lepidosauria</taxon>
        <taxon>Squamata</taxon>
        <taxon>Bifurcata</taxon>
        <taxon>Unidentata</taxon>
        <taxon>Episquamata</taxon>
        <taxon>Laterata</taxon>
        <taxon>Lacertibaenia</taxon>
        <taxon>Lacertidae</taxon>
        <taxon>Podarcis</taxon>
    </lineage>
</organism>
<dbReference type="Pfam" id="PF15630">
    <property type="entry name" value="CENP-S"/>
    <property type="match status" value="1"/>
</dbReference>
<dbReference type="GO" id="GO:0046982">
    <property type="term" value="F:protein heterodimerization activity"/>
    <property type="evidence" value="ECO:0007669"/>
    <property type="project" value="InterPro"/>
</dbReference>
<dbReference type="EMBL" id="OX395133">
    <property type="protein sequence ID" value="CAI5782937.1"/>
    <property type="molecule type" value="Genomic_DNA"/>
</dbReference>
<comment type="similarity">
    <text evidence="3">Belongs to the TAF9 family. CENP-S/MHF1 subfamily.</text>
</comment>
<evidence type="ECO:0000256" key="1">
    <source>
        <dbReference type="ARBA" id="ARBA00004123"/>
    </source>
</evidence>
<evidence type="ECO:0000256" key="7">
    <source>
        <dbReference type="ARBA" id="ARBA00022763"/>
    </source>
</evidence>
<evidence type="ECO:0000313" key="16">
    <source>
        <dbReference type="EMBL" id="CAI5782937.1"/>
    </source>
</evidence>
<sequence>MTRPLPQLLFFLPQSLRRHYRPERARRRGWAGNSSAIFALRRLQKGAAMEAAEAVGRLSDTQRLKAACHYTVAGLCEEVSQDKEIQFSKQTIAAISEITFRQCEIFAKDLEMFARHAKRSTVNLEDVKLLARRSKSLLKYVTEKSEEIALNSLEEKEKRKKKSGSRKGRRASDEQEEHVVAESDDSNMA</sequence>
<evidence type="ECO:0000256" key="15">
    <source>
        <dbReference type="SAM" id="MobiDB-lite"/>
    </source>
</evidence>
<dbReference type="PANTHER" id="PTHR22980">
    <property type="entry name" value="CORTISTATIN"/>
    <property type="match status" value="1"/>
</dbReference>
<keyword evidence="9" id="KW-0995">Kinetochore</keyword>
<evidence type="ECO:0000256" key="10">
    <source>
        <dbReference type="ARBA" id="ARBA00023125"/>
    </source>
</evidence>
<keyword evidence="10" id="KW-0238">DNA-binding</keyword>
<keyword evidence="8" id="KW-0498">Mitosis</keyword>
<reference evidence="16" key="1">
    <citation type="submission" date="2022-12" db="EMBL/GenBank/DDBJ databases">
        <authorList>
            <person name="Alioto T."/>
            <person name="Alioto T."/>
            <person name="Gomez Garrido J."/>
        </authorList>
    </citation>
    <scope>NUCLEOTIDE SEQUENCE</scope>
</reference>
<keyword evidence="14" id="KW-0137">Centromere</keyword>
<comment type="subcellular location">
    <subcellularLocation>
        <location evidence="2">Chromosome</location>
        <location evidence="2">Centromere</location>
        <location evidence="2">Kinetochore</location>
    </subcellularLocation>
    <subcellularLocation>
        <location evidence="1">Nucleus</location>
    </subcellularLocation>
</comment>
<evidence type="ECO:0000256" key="8">
    <source>
        <dbReference type="ARBA" id="ARBA00022776"/>
    </source>
</evidence>
<dbReference type="CDD" id="cd22919">
    <property type="entry name" value="HFD_CENP-S"/>
    <property type="match status" value="1"/>
</dbReference>
<evidence type="ECO:0000256" key="11">
    <source>
        <dbReference type="ARBA" id="ARBA00023204"/>
    </source>
</evidence>
<evidence type="ECO:0000313" key="17">
    <source>
        <dbReference type="Proteomes" id="UP001178461"/>
    </source>
</evidence>
<accession>A0AA35KSS1</accession>
<dbReference type="GO" id="GO:0071821">
    <property type="term" value="C:FANCM-MHF complex"/>
    <property type="evidence" value="ECO:0007669"/>
    <property type="project" value="InterPro"/>
</dbReference>
<dbReference type="Gene3D" id="1.10.20.10">
    <property type="entry name" value="Histone, subunit A"/>
    <property type="match status" value="1"/>
</dbReference>
<dbReference type="Proteomes" id="UP001178461">
    <property type="component" value="Chromosome 8"/>
</dbReference>
<evidence type="ECO:0000256" key="2">
    <source>
        <dbReference type="ARBA" id="ARBA00004629"/>
    </source>
</evidence>
<name>A0AA35KSS1_9SAUR</name>
<feature type="compositionally biased region" description="Basic and acidic residues" evidence="15">
    <location>
        <begin position="170"/>
        <end position="181"/>
    </location>
</feature>
<protein>
    <recommendedName>
        <fullName evidence="4">Centromere protein S</fullName>
    </recommendedName>
</protein>
<feature type="compositionally biased region" description="Basic residues" evidence="15">
    <location>
        <begin position="158"/>
        <end position="169"/>
    </location>
</feature>
<dbReference type="GO" id="GO:0006281">
    <property type="term" value="P:DNA repair"/>
    <property type="evidence" value="ECO:0007669"/>
    <property type="project" value="UniProtKB-KW"/>
</dbReference>
<keyword evidence="11" id="KW-0234">DNA repair</keyword>
<proteinExistence type="inferred from homology"/>
<dbReference type="GO" id="GO:0000776">
    <property type="term" value="C:kinetochore"/>
    <property type="evidence" value="ECO:0007669"/>
    <property type="project" value="UniProtKB-KW"/>
</dbReference>
<evidence type="ECO:0000256" key="9">
    <source>
        <dbReference type="ARBA" id="ARBA00022838"/>
    </source>
</evidence>
<keyword evidence="5" id="KW-0158">Chromosome</keyword>
<dbReference type="GO" id="GO:0051301">
    <property type="term" value="P:cell division"/>
    <property type="evidence" value="ECO:0007669"/>
    <property type="project" value="UniProtKB-KW"/>
</dbReference>
<dbReference type="GO" id="GO:0000712">
    <property type="term" value="P:resolution of meiotic recombination intermediates"/>
    <property type="evidence" value="ECO:0007669"/>
    <property type="project" value="TreeGrafter"/>
</dbReference>
<evidence type="ECO:0000256" key="3">
    <source>
        <dbReference type="ARBA" id="ARBA00006612"/>
    </source>
</evidence>
<evidence type="ECO:0000256" key="6">
    <source>
        <dbReference type="ARBA" id="ARBA00022618"/>
    </source>
</evidence>
<evidence type="ECO:0000256" key="13">
    <source>
        <dbReference type="ARBA" id="ARBA00023306"/>
    </source>
</evidence>
<dbReference type="GO" id="GO:0003682">
    <property type="term" value="F:chromatin binding"/>
    <property type="evidence" value="ECO:0007669"/>
    <property type="project" value="TreeGrafter"/>
</dbReference>
<keyword evidence="17" id="KW-1185">Reference proteome</keyword>
<dbReference type="SUPFAM" id="SSF47113">
    <property type="entry name" value="Histone-fold"/>
    <property type="match status" value="1"/>
</dbReference>
<keyword evidence="13" id="KW-0131">Cell cycle</keyword>
<evidence type="ECO:0000256" key="4">
    <source>
        <dbReference type="ARBA" id="ARBA00016400"/>
    </source>
</evidence>
<evidence type="ECO:0000256" key="5">
    <source>
        <dbReference type="ARBA" id="ARBA00022454"/>
    </source>
</evidence>
<feature type="region of interest" description="Disordered" evidence="15">
    <location>
        <begin position="151"/>
        <end position="189"/>
    </location>
</feature>
<dbReference type="FunFam" id="1.10.20.10:FF:000063">
    <property type="entry name" value="Centromere protein S"/>
    <property type="match status" value="1"/>
</dbReference>
<gene>
    <name evidence="16" type="ORF">PODLI_1B005351</name>
</gene>
<dbReference type="GO" id="GO:0031297">
    <property type="term" value="P:replication fork processing"/>
    <property type="evidence" value="ECO:0007669"/>
    <property type="project" value="TreeGrafter"/>
</dbReference>
<dbReference type="InterPro" id="IPR029003">
    <property type="entry name" value="CENP-S/Mhf1"/>
</dbReference>
<evidence type="ECO:0000256" key="12">
    <source>
        <dbReference type="ARBA" id="ARBA00023242"/>
    </source>
</evidence>
<dbReference type="InterPro" id="IPR009072">
    <property type="entry name" value="Histone-fold"/>
</dbReference>
<keyword evidence="6" id="KW-0132">Cell division</keyword>